<reference evidence="1 2" key="1">
    <citation type="submission" date="2016-10" db="EMBL/GenBank/DDBJ databases">
        <authorList>
            <person name="Varghese N."/>
            <person name="Submissions S."/>
        </authorList>
    </citation>
    <scope>NUCLEOTIDE SEQUENCE [LARGE SCALE GENOMIC DNA]</scope>
    <source>
        <strain evidence="1 2">DSM 17835</strain>
    </source>
</reference>
<sequence>MKSSDLIDRTAVSADVKQTGVRFQYSRFSLQPTDCRACTPHPQIVIMEVCKSLGSAANE</sequence>
<dbReference type="EMBL" id="LT629689">
    <property type="protein sequence ID" value="SDF58561.1"/>
    <property type="molecule type" value="Genomic_DNA"/>
</dbReference>
<evidence type="ECO:0000313" key="2">
    <source>
        <dbReference type="Proteomes" id="UP000182858"/>
    </source>
</evidence>
<name>A0ABY0NL21_9PSED</name>
<organism evidence="1 2">
    <name type="scientific">Pseudomonas extremaustralis</name>
    <dbReference type="NCBI Taxonomy" id="359110"/>
    <lineage>
        <taxon>Bacteria</taxon>
        <taxon>Pseudomonadati</taxon>
        <taxon>Pseudomonadota</taxon>
        <taxon>Gammaproteobacteria</taxon>
        <taxon>Pseudomonadales</taxon>
        <taxon>Pseudomonadaceae</taxon>
        <taxon>Pseudomonas</taxon>
    </lineage>
</organism>
<dbReference type="Proteomes" id="UP000182858">
    <property type="component" value="Chromosome I"/>
</dbReference>
<accession>A0ABY0NL21</accession>
<evidence type="ECO:0000313" key="1">
    <source>
        <dbReference type="EMBL" id="SDF58561.1"/>
    </source>
</evidence>
<keyword evidence="2" id="KW-1185">Reference proteome</keyword>
<gene>
    <name evidence="1" type="ORF">SAMN05216591_3381</name>
</gene>
<proteinExistence type="predicted"/>
<protein>
    <submittedName>
        <fullName evidence="1">Uncharacterized protein</fullName>
    </submittedName>
</protein>